<feature type="region of interest" description="Disordered" evidence="1">
    <location>
        <begin position="36"/>
        <end position="56"/>
    </location>
</feature>
<dbReference type="PROSITE" id="PS51257">
    <property type="entry name" value="PROKAR_LIPOPROTEIN"/>
    <property type="match status" value="1"/>
</dbReference>
<evidence type="ECO:0000256" key="1">
    <source>
        <dbReference type="SAM" id="MobiDB-lite"/>
    </source>
</evidence>
<comment type="caution">
    <text evidence="3">The sequence shown here is derived from an EMBL/GenBank/DDBJ whole genome shotgun (WGS) entry which is preliminary data.</text>
</comment>
<name>A0A4R8UTN4_9MICO</name>
<organism evidence="3 4">
    <name type="scientific">Cryobacterium glaciale</name>
    <dbReference type="NCBI Taxonomy" id="1259145"/>
    <lineage>
        <taxon>Bacteria</taxon>
        <taxon>Bacillati</taxon>
        <taxon>Actinomycetota</taxon>
        <taxon>Actinomycetes</taxon>
        <taxon>Micrococcales</taxon>
        <taxon>Microbacteriaceae</taxon>
        <taxon>Cryobacterium</taxon>
    </lineage>
</organism>
<dbReference type="RefSeq" id="WP_134503731.1">
    <property type="nucleotide sequence ID" value="NZ_SOEY01000028.1"/>
</dbReference>
<feature type="signal peptide" evidence="2">
    <location>
        <begin position="1"/>
        <end position="26"/>
    </location>
</feature>
<accession>A0A4R8UTN4</accession>
<dbReference type="EMBL" id="SOEY01000028">
    <property type="protein sequence ID" value="TFB71214.1"/>
    <property type="molecule type" value="Genomic_DNA"/>
</dbReference>
<feature type="chain" id="PRO_5039422439" description="Lipoprotein" evidence="2">
    <location>
        <begin position="27"/>
        <end position="204"/>
    </location>
</feature>
<evidence type="ECO:0000313" key="4">
    <source>
        <dbReference type="Proteomes" id="UP000298173"/>
    </source>
</evidence>
<dbReference type="Proteomes" id="UP000298173">
    <property type="component" value="Unassembled WGS sequence"/>
</dbReference>
<protein>
    <recommendedName>
        <fullName evidence="5">Lipoprotein</fullName>
    </recommendedName>
</protein>
<proteinExistence type="predicted"/>
<keyword evidence="2" id="KW-0732">Signal</keyword>
<feature type="compositionally biased region" description="Low complexity" evidence="1">
    <location>
        <begin position="41"/>
        <end position="56"/>
    </location>
</feature>
<dbReference type="AlphaFoldDB" id="A0A4R8UTN4"/>
<keyword evidence="4" id="KW-1185">Reference proteome</keyword>
<evidence type="ECO:0008006" key="5">
    <source>
        <dbReference type="Google" id="ProtNLM"/>
    </source>
</evidence>
<gene>
    <name evidence="3" type="ORF">E3O06_12645</name>
</gene>
<dbReference type="OrthoDB" id="5119803at2"/>
<evidence type="ECO:0000313" key="3">
    <source>
        <dbReference type="EMBL" id="TFB71214.1"/>
    </source>
</evidence>
<sequence>MRIPPRRRPVHSAVLTAVLISLAVGALSGCSAAPVPAPSDTAAPVAEATAAPTETPPVFASNEEALAAAEAAYANYLAAGDIAGATGSDSWKSYLSLTTGSEQAGVVGAREDLVNRGRSLQGTTTFDSMSIQSSGAAPDSTWEIRTYVCLDVTDSSMVDATGQSVSTPDRQVRWPMVVVFVTPEGNAQQLLISESRVWSGSNFC</sequence>
<evidence type="ECO:0000256" key="2">
    <source>
        <dbReference type="SAM" id="SignalP"/>
    </source>
</evidence>
<reference evidence="3 4" key="1">
    <citation type="submission" date="2019-03" db="EMBL/GenBank/DDBJ databases">
        <title>Genomics of glacier-inhabiting Cryobacterium strains.</title>
        <authorList>
            <person name="Liu Q."/>
            <person name="Xin Y.-H."/>
        </authorList>
    </citation>
    <scope>NUCLEOTIDE SEQUENCE [LARGE SCALE GENOMIC DNA]</scope>
    <source>
        <strain evidence="3 4">HLT2-23</strain>
    </source>
</reference>